<dbReference type="GO" id="GO:0005634">
    <property type="term" value="C:nucleus"/>
    <property type="evidence" value="ECO:0000318"/>
    <property type="project" value="GO_Central"/>
</dbReference>
<evidence type="ECO:0000256" key="7">
    <source>
        <dbReference type="ARBA" id="ARBA00044047"/>
    </source>
</evidence>
<dbReference type="EnsemblMetazoa" id="HelroT76722">
    <property type="protein sequence ID" value="HelroP76722"/>
    <property type="gene ID" value="HelroG76722"/>
</dbReference>
<dbReference type="RefSeq" id="XP_009014609.1">
    <property type="nucleotide sequence ID" value="XM_009016361.1"/>
</dbReference>
<accession>T1G2N5</accession>
<dbReference type="HOGENOM" id="CLU_030988_6_4_1"/>
<dbReference type="OrthoDB" id="10249039at2759"/>
<dbReference type="CDD" id="cd23794">
    <property type="entry name" value="UBCc_UBE2F_UBE2M"/>
    <property type="match status" value="1"/>
</dbReference>
<comment type="catalytic activity">
    <reaction evidence="6">
        <text>[E1 NEDD8-activating enzyme]-S-[NEDD8 protein]-yl-L-cysteine + [E2 NEDD8-conjugating enzyme]-L-cysteine = [E1 NEDD8-activating enzyme]-L-cysteine + [E2 NEDD8-conjugating enzyme]-S-[NEDD8-protein]-yl-L-cysteine.</text>
        <dbReference type="EC" id="2.3.2.34"/>
    </reaction>
</comment>
<organism evidence="12 13">
    <name type="scientific">Helobdella robusta</name>
    <name type="common">Californian leech</name>
    <dbReference type="NCBI Taxonomy" id="6412"/>
    <lineage>
        <taxon>Eukaryota</taxon>
        <taxon>Metazoa</taxon>
        <taxon>Spiralia</taxon>
        <taxon>Lophotrochozoa</taxon>
        <taxon>Annelida</taxon>
        <taxon>Clitellata</taxon>
        <taxon>Hirudinea</taxon>
        <taxon>Rhynchobdellida</taxon>
        <taxon>Glossiphoniidae</taxon>
        <taxon>Helobdella</taxon>
    </lineage>
</organism>
<evidence type="ECO:0000256" key="4">
    <source>
        <dbReference type="ARBA" id="ARBA00022786"/>
    </source>
</evidence>
<reference evidence="11 13" key="2">
    <citation type="journal article" date="2013" name="Nature">
        <title>Insights into bilaterian evolution from three spiralian genomes.</title>
        <authorList>
            <person name="Simakov O."/>
            <person name="Marletaz F."/>
            <person name="Cho S.J."/>
            <person name="Edsinger-Gonzales E."/>
            <person name="Havlak P."/>
            <person name="Hellsten U."/>
            <person name="Kuo D.H."/>
            <person name="Larsson T."/>
            <person name="Lv J."/>
            <person name="Arendt D."/>
            <person name="Savage R."/>
            <person name="Osoegawa K."/>
            <person name="de Jong P."/>
            <person name="Grimwood J."/>
            <person name="Chapman J.A."/>
            <person name="Shapiro H."/>
            <person name="Aerts A."/>
            <person name="Otillar R.P."/>
            <person name="Terry A.Y."/>
            <person name="Boore J.L."/>
            <person name="Grigoriev I.V."/>
            <person name="Lindberg D.R."/>
            <person name="Seaver E.C."/>
            <person name="Weisblat D.A."/>
            <person name="Putnam N.H."/>
            <person name="Rokhsar D.S."/>
        </authorList>
    </citation>
    <scope>NUCLEOTIDE SEQUENCE</scope>
</reference>
<evidence type="ECO:0000259" key="10">
    <source>
        <dbReference type="PROSITE" id="PS50127"/>
    </source>
</evidence>
<reference evidence="12" key="3">
    <citation type="submission" date="2015-06" db="UniProtKB">
        <authorList>
            <consortium name="EnsemblMetazoa"/>
        </authorList>
    </citation>
    <scope>IDENTIFICATION</scope>
</reference>
<protein>
    <recommendedName>
        <fullName evidence="7">E2 NEDD8-conjugating enzyme</fullName>
        <ecNumber evidence="7">2.3.2.34</ecNumber>
    </recommendedName>
</protein>
<proteinExistence type="inferred from homology"/>
<dbReference type="InterPro" id="IPR016135">
    <property type="entry name" value="UBQ-conjugating_enzyme/RWD"/>
</dbReference>
<dbReference type="GO" id="GO:0005524">
    <property type="term" value="F:ATP binding"/>
    <property type="evidence" value="ECO:0007669"/>
    <property type="project" value="UniProtKB-UniRule"/>
</dbReference>
<dbReference type="Proteomes" id="UP000015101">
    <property type="component" value="Unassembled WGS sequence"/>
</dbReference>
<dbReference type="KEGG" id="hro:HELRODRAFT_76722"/>
<dbReference type="InParanoid" id="T1G2N5"/>
<dbReference type="CTD" id="20215333"/>
<dbReference type="EC" id="2.3.2.34" evidence="7"/>
<evidence type="ECO:0000256" key="2">
    <source>
        <dbReference type="ARBA" id="ARBA00022679"/>
    </source>
</evidence>
<dbReference type="Gene3D" id="3.10.110.10">
    <property type="entry name" value="Ubiquitin Conjugating Enzyme"/>
    <property type="match status" value="1"/>
</dbReference>
<dbReference type="GO" id="GO:0019788">
    <property type="term" value="F:NEDD8 transferase activity"/>
    <property type="evidence" value="ECO:0000318"/>
    <property type="project" value="GO_Central"/>
</dbReference>
<comment type="pathway">
    <text evidence="1">Protein modification; protein neddylation.</text>
</comment>
<dbReference type="GO" id="GO:0061654">
    <property type="term" value="F:NEDD8 conjugating enzyme activity"/>
    <property type="evidence" value="ECO:0007669"/>
    <property type="project" value="UniProtKB-EC"/>
</dbReference>
<comment type="similarity">
    <text evidence="9">Belongs to the ubiquitin-conjugating enzyme family.</text>
</comment>
<dbReference type="AlphaFoldDB" id="T1G2N5"/>
<keyword evidence="3 9" id="KW-0547">Nucleotide-binding</keyword>
<dbReference type="InterPro" id="IPR050113">
    <property type="entry name" value="Ub_conjugating_enzyme"/>
</dbReference>
<feature type="domain" description="UBC core" evidence="10">
    <location>
        <begin position="22"/>
        <end position="175"/>
    </location>
</feature>
<dbReference type="InterPro" id="IPR000608">
    <property type="entry name" value="UBC"/>
</dbReference>
<keyword evidence="4 9" id="KW-0833">Ubl conjugation pathway</keyword>
<evidence type="ECO:0000313" key="12">
    <source>
        <dbReference type="EnsemblMetazoa" id="HelroP76722"/>
    </source>
</evidence>
<evidence type="ECO:0000256" key="3">
    <source>
        <dbReference type="ARBA" id="ARBA00022741"/>
    </source>
</evidence>
<evidence type="ECO:0000256" key="6">
    <source>
        <dbReference type="ARBA" id="ARBA00043698"/>
    </source>
</evidence>
<dbReference type="EMBL" id="KB096222">
    <property type="protein sequence ID" value="ESO07231.1"/>
    <property type="molecule type" value="Genomic_DNA"/>
</dbReference>
<sequence length="176" mass="20308">MLNLKSKLSTSPEASKSSRISIRDKLLLREVQEMEQYLPKTCTSNFEDPNILHDFTITICPDEGFWLGGHFRFHIDVPEDYNIVPPKVHCKTRIWHPNISEGGEVCLSLLRQNSLDSLGWAPTRTLKDVVWGLNSLFTDLLNFEDPLNVDAADHYKRNSDDFKAKVTDFILRYAKR</sequence>
<dbReference type="GeneID" id="20215333"/>
<feature type="active site" description="Glycyl thioester intermediate" evidence="8">
    <location>
        <position position="106"/>
    </location>
</feature>
<dbReference type="PANTHER" id="PTHR24067">
    <property type="entry name" value="UBIQUITIN-CONJUGATING ENZYME E2"/>
    <property type="match status" value="1"/>
</dbReference>
<dbReference type="EMBL" id="AMQM01003591">
    <property type="status" value="NOT_ANNOTATED_CDS"/>
    <property type="molecule type" value="Genomic_DNA"/>
</dbReference>
<dbReference type="OMA" id="VMQYAKR"/>
<dbReference type="PROSITE" id="PS50127">
    <property type="entry name" value="UBC_2"/>
    <property type="match status" value="1"/>
</dbReference>
<reference evidence="13" key="1">
    <citation type="submission" date="2012-12" db="EMBL/GenBank/DDBJ databases">
        <authorList>
            <person name="Hellsten U."/>
            <person name="Grimwood J."/>
            <person name="Chapman J.A."/>
            <person name="Shapiro H."/>
            <person name="Aerts A."/>
            <person name="Otillar R.P."/>
            <person name="Terry A.Y."/>
            <person name="Boore J.L."/>
            <person name="Simakov O."/>
            <person name="Marletaz F."/>
            <person name="Cho S.-J."/>
            <person name="Edsinger-Gonzales E."/>
            <person name="Havlak P."/>
            <person name="Kuo D.-H."/>
            <person name="Larsson T."/>
            <person name="Lv J."/>
            <person name="Arendt D."/>
            <person name="Savage R."/>
            <person name="Osoegawa K."/>
            <person name="de Jong P."/>
            <person name="Lindberg D.R."/>
            <person name="Seaver E.C."/>
            <person name="Weisblat D.A."/>
            <person name="Putnam N.H."/>
            <person name="Grigoriev I.V."/>
            <person name="Rokhsar D.S."/>
        </authorList>
    </citation>
    <scope>NUCLEOTIDE SEQUENCE</scope>
</reference>
<dbReference type="STRING" id="6412.T1G2N5"/>
<dbReference type="SMART" id="SM00212">
    <property type="entry name" value="UBCc"/>
    <property type="match status" value="1"/>
</dbReference>
<keyword evidence="13" id="KW-1185">Reference proteome</keyword>
<evidence type="ECO:0000256" key="1">
    <source>
        <dbReference type="ARBA" id="ARBA00005032"/>
    </source>
</evidence>
<dbReference type="GO" id="GO:0005829">
    <property type="term" value="C:cytosol"/>
    <property type="evidence" value="ECO:0000318"/>
    <property type="project" value="GO_Central"/>
</dbReference>
<dbReference type="FunFam" id="3.10.110.10:FF:000033">
    <property type="entry name" value="NEDD8-conjugating enzyme UBE2F"/>
    <property type="match status" value="1"/>
</dbReference>
<dbReference type="InterPro" id="IPR023313">
    <property type="entry name" value="UBQ-conjugating_AS"/>
</dbReference>
<evidence type="ECO:0000256" key="9">
    <source>
        <dbReference type="RuleBase" id="RU362109"/>
    </source>
</evidence>
<evidence type="ECO:0000256" key="8">
    <source>
        <dbReference type="PROSITE-ProRule" id="PRU10133"/>
    </source>
</evidence>
<keyword evidence="5 9" id="KW-0067">ATP-binding</keyword>
<keyword evidence="2" id="KW-0808">Transferase</keyword>
<dbReference type="PROSITE" id="PS00183">
    <property type="entry name" value="UBC_1"/>
    <property type="match status" value="1"/>
</dbReference>
<dbReference type="Pfam" id="PF00179">
    <property type="entry name" value="UQ_con"/>
    <property type="match status" value="1"/>
</dbReference>
<name>T1G2N5_HELRO</name>
<dbReference type="GO" id="GO:0045116">
    <property type="term" value="P:protein neddylation"/>
    <property type="evidence" value="ECO:0000318"/>
    <property type="project" value="GO_Central"/>
</dbReference>
<gene>
    <name evidence="12" type="primary">20215333</name>
    <name evidence="11" type="ORF">HELRODRAFT_76722</name>
</gene>
<evidence type="ECO:0000313" key="13">
    <source>
        <dbReference type="Proteomes" id="UP000015101"/>
    </source>
</evidence>
<evidence type="ECO:0000313" key="11">
    <source>
        <dbReference type="EMBL" id="ESO07231.1"/>
    </source>
</evidence>
<dbReference type="eggNOG" id="KOG0420">
    <property type="taxonomic scope" value="Eukaryota"/>
</dbReference>
<evidence type="ECO:0000256" key="5">
    <source>
        <dbReference type="ARBA" id="ARBA00022840"/>
    </source>
</evidence>
<dbReference type="SUPFAM" id="SSF54495">
    <property type="entry name" value="UBC-like"/>
    <property type="match status" value="1"/>
</dbReference>